<keyword evidence="1" id="KW-0175">Coiled coil</keyword>
<organism evidence="4 5">
    <name type="scientific">Triangularia setosa</name>
    <dbReference type="NCBI Taxonomy" id="2587417"/>
    <lineage>
        <taxon>Eukaryota</taxon>
        <taxon>Fungi</taxon>
        <taxon>Dikarya</taxon>
        <taxon>Ascomycota</taxon>
        <taxon>Pezizomycotina</taxon>
        <taxon>Sordariomycetes</taxon>
        <taxon>Sordariomycetidae</taxon>
        <taxon>Sordariales</taxon>
        <taxon>Podosporaceae</taxon>
        <taxon>Triangularia</taxon>
    </lineage>
</organism>
<evidence type="ECO:0000256" key="1">
    <source>
        <dbReference type="SAM" id="Coils"/>
    </source>
</evidence>
<dbReference type="InterPro" id="IPR001005">
    <property type="entry name" value="SANT/Myb"/>
</dbReference>
<dbReference type="InterPro" id="IPR009057">
    <property type="entry name" value="Homeodomain-like_sf"/>
</dbReference>
<feature type="region of interest" description="Disordered" evidence="2">
    <location>
        <begin position="310"/>
        <end position="330"/>
    </location>
</feature>
<feature type="domain" description="Myb-like" evidence="3">
    <location>
        <begin position="119"/>
        <end position="169"/>
    </location>
</feature>
<keyword evidence="5" id="KW-1185">Reference proteome</keyword>
<dbReference type="SUPFAM" id="SSF46689">
    <property type="entry name" value="Homeodomain-like"/>
    <property type="match status" value="1"/>
</dbReference>
<comment type="caution">
    <text evidence="4">The sequence shown here is derived from an EMBL/GenBank/DDBJ whole genome shotgun (WGS) entry which is preliminary data.</text>
</comment>
<reference evidence="4" key="1">
    <citation type="journal article" date="2023" name="Mol. Phylogenet. Evol.">
        <title>Genome-scale phylogeny and comparative genomics of the fungal order Sordariales.</title>
        <authorList>
            <person name="Hensen N."/>
            <person name="Bonometti L."/>
            <person name="Westerberg I."/>
            <person name="Brannstrom I.O."/>
            <person name="Guillou S."/>
            <person name="Cros-Aarteil S."/>
            <person name="Calhoun S."/>
            <person name="Haridas S."/>
            <person name="Kuo A."/>
            <person name="Mondo S."/>
            <person name="Pangilinan J."/>
            <person name="Riley R."/>
            <person name="LaButti K."/>
            <person name="Andreopoulos B."/>
            <person name="Lipzen A."/>
            <person name="Chen C."/>
            <person name="Yan M."/>
            <person name="Daum C."/>
            <person name="Ng V."/>
            <person name="Clum A."/>
            <person name="Steindorff A."/>
            <person name="Ohm R.A."/>
            <person name="Martin F."/>
            <person name="Silar P."/>
            <person name="Natvig D.O."/>
            <person name="Lalanne C."/>
            <person name="Gautier V."/>
            <person name="Ament-Velasquez S.L."/>
            <person name="Kruys A."/>
            <person name="Hutchinson M.I."/>
            <person name="Powell A.J."/>
            <person name="Barry K."/>
            <person name="Miller A.N."/>
            <person name="Grigoriev I.V."/>
            <person name="Debuchy R."/>
            <person name="Gladieux P."/>
            <person name="Hiltunen Thoren M."/>
            <person name="Johannesson H."/>
        </authorList>
    </citation>
    <scope>NUCLEOTIDE SEQUENCE</scope>
    <source>
        <strain evidence="4">CBS 892.96</strain>
    </source>
</reference>
<dbReference type="PROSITE" id="PS50090">
    <property type="entry name" value="MYB_LIKE"/>
    <property type="match status" value="1"/>
</dbReference>
<feature type="compositionally biased region" description="Basic and acidic residues" evidence="2">
    <location>
        <begin position="234"/>
        <end position="248"/>
    </location>
</feature>
<feature type="compositionally biased region" description="Basic and acidic residues" evidence="2">
    <location>
        <begin position="88"/>
        <end position="107"/>
    </location>
</feature>
<gene>
    <name evidence="4" type="ORF">QBC36DRAFT_339672</name>
</gene>
<dbReference type="CDD" id="cd00167">
    <property type="entry name" value="SANT"/>
    <property type="match status" value="1"/>
</dbReference>
<feature type="compositionally biased region" description="Polar residues" evidence="2">
    <location>
        <begin position="28"/>
        <end position="62"/>
    </location>
</feature>
<dbReference type="EMBL" id="MU866535">
    <property type="protein sequence ID" value="KAK4171602.1"/>
    <property type="molecule type" value="Genomic_DNA"/>
</dbReference>
<name>A0AAN6W0R0_9PEZI</name>
<protein>
    <recommendedName>
        <fullName evidence="3">Myb-like domain-containing protein</fullName>
    </recommendedName>
</protein>
<dbReference type="Proteomes" id="UP001302321">
    <property type="component" value="Unassembled WGS sequence"/>
</dbReference>
<reference evidence="4" key="2">
    <citation type="submission" date="2023-05" db="EMBL/GenBank/DDBJ databases">
        <authorList>
            <consortium name="Lawrence Berkeley National Laboratory"/>
            <person name="Steindorff A."/>
            <person name="Hensen N."/>
            <person name="Bonometti L."/>
            <person name="Westerberg I."/>
            <person name="Brannstrom I.O."/>
            <person name="Guillou S."/>
            <person name="Cros-Aarteil S."/>
            <person name="Calhoun S."/>
            <person name="Haridas S."/>
            <person name="Kuo A."/>
            <person name="Mondo S."/>
            <person name="Pangilinan J."/>
            <person name="Riley R."/>
            <person name="Labutti K."/>
            <person name="Andreopoulos B."/>
            <person name="Lipzen A."/>
            <person name="Chen C."/>
            <person name="Yanf M."/>
            <person name="Daum C."/>
            <person name="Ng V."/>
            <person name="Clum A."/>
            <person name="Ohm R."/>
            <person name="Martin F."/>
            <person name="Silar P."/>
            <person name="Natvig D."/>
            <person name="Lalanne C."/>
            <person name="Gautier V."/>
            <person name="Ament-Velasquez S.L."/>
            <person name="Kruys A."/>
            <person name="Hutchinson M.I."/>
            <person name="Powell A.J."/>
            <person name="Barry K."/>
            <person name="Miller A.N."/>
            <person name="Grigoriev I.V."/>
            <person name="Debuchy R."/>
            <person name="Gladieux P."/>
            <person name="Thoren M.H."/>
            <person name="Johannesson H."/>
        </authorList>
    </citation>
    <scope>NUCLEOTIDE SEQUENCE</scope>
    <source>
        <strain evidence="4">CBS 892.96</strain>
    </source>
</reference>
<sequence>MSRPRGLRPSSRNAESAPSMSEEPESSRGWNTDDQVSYQGESSHAPQPTTSQEPSWQYSLQSIMAPPATYDHGASHVSRMSGNNEAADAIRRDKNKDRDTEGDKNLPPEDVMVVPEYTHSAYNYGTWSAADDRTLVLARSRGKHWVELQRTYFPTKTANACRKRYERLMERRGALEQDSQRVERISHEYMALRKQMWTPLADRVGEKWEVVEAACMSAGIRTIQSNARSHTNRWRRESRASQKGRDGPLLHPQDPNNSGMLLLPSGTGTEATTGNFEPFFFPQGHPGGHVLDDSTQTIYSHPPRDAELMPPPPFPPSNGGLPPSDGTTAPSIPFAGYLHVRATRRVVVSRTGLEAPLQVEDPRWQTINPLNSGSAVS</sequence>
<evidence type="ECO:0000313" key="4">
    <source>
        <dbReference type="EMBL" id="KAK4171602.1"/>
    </source>
</evidence>
<evidence type="ECO:0000256" key="2">
    <source>
        <dbReference type="SAM" id="MobiDB-lite"/>
    </source>
</evidence>
<feature type="region of interest" description="Disordered" evidence="2">
    <location>
        <begin position="1"/>
        <end position="109"/>
    </location>
</feature>
<evidence type="ECO:0000313" key="5">
    <source>
        <dbReference type="Proteomes" id="UP001302321"/>
    </source>
</evidence>
<evidence type="ECO:0000259" key="3">
    <source>
        <dbReference type="PROSITE" id="PS50090"/>
    </source>
</evidence>
<proteinExistence type="predicted"/>
<dbReference type="AlphaFoldDB" id="A0AAN6W0R0"/>
<feature type="region of interest" description="Disordered" evidence="2">
    <location>
        <begin position="224"/>
        <end position="257"/>
    </location>
</feature>
<accession>A0AAN6W0R0</accession>
<feature type="coiled-coil region" evidence="1">
    <location>
        <begin position="158"/>
        <end position="195"/>
    </location>
</feature>